<accession>A0ABW4FIN0</accession>
<dbReference type="RefSeq" id="WP_343981755.1">
    <property type="nucleotide sequence ID" value="NZ_BAAAJG010000015.1"/>
</dbReference>
<proteinExistence type="predicted"/>
<evidence type="ECO:0008006" key="3">
    <source>
        <dbReference type="Google" id="ProtNLM"/>
    </source>
</evidence>
<dbReference type="Proteomes" id="UP001597145">
    <property type="component" value="Unassembled WGS sequence"/>
</dbReference>
<evidence type="ECO:0000313" key="1">
    <source>
        <dbReference type="EMBL" id="MFD1529621.1"/>
    </source>
</evidence>
<dbReference type="SUPFAM" id="SSF88659">
    <property type="entry name" value="Sigma3 and sigma4 domains of RNA polymerase sigma factors"/>
    <property type="match status" value="1"/>
</dbReference>
<dbReference type="EMBL" id="JBHUCP010000005">
    <property type="protein sequence ID" value="MFD1529621.1"/>
    <property type="molecule type" value="Genomic_DNA"/>
</dbReference>
<protein>
    <recommendedName>
        <fullName evidence="3">RNA polymerase sigma factor 70 region 4 type 2 domain-containing protein</fullName>
    </recommendedName>
</protein>
<sequence length="159" mass="17574">MDQTEVLRPEYAAWLERVRATYEAVAYTCGYRLHDRELGRRVGAAVVVGLVRRPGVFRYQGLPFSGRIAALAEPLLAEAREGRLPTGPEWSRLRVALARVPPDVQDVFVLSCVHGRDVAEFAADLGCDRDAANSRCDEAFRLMREIGQSAGSRLAESEG</sequence>
<gene>
    <name evidence="1" type="ORF">ACFSCY_09230</name>
</gene>
<keyword evidence="2" id="KW-1185">Reference proteome</keyword>
<comment type="caution">
    <text evidence="1">The sequence shown here is derived from an EMBL/GenBank/DDBJ whole genome shotgun (WGS) entry which is preliminary data.</text>
</comment>
<reference evidence="2" key="1">
    <citation type="journal article" date="2019" name="Int. J. Syst. Evol. Microbiol.">
        <title>The Global Catalogue of Microorganisms (GCM) 10K type strain sequencing project: providing services to taxonomists for standard genome sequencing and annotation.</title>
        <authorList>
            <consortium name="The Broad Institute Genomics Platform"/>
            <consortium name="The Broad Institute Genome Sequencing Center for Infectious Disease"/>
            <person name="Wu L."/>
            <person name="Ma J."/>
        </authorList>
    </citation>
    <scope>NUCLEOTIDE SEQUENCE [LARGE SCALE GENOMIC DNA]</scope>
    <source>
        <strain evidence="2">JCM 12165</strain>
    </source>
</reference>
<dbReference type="Gene3D" id="1.10.10.10">
    <property type="entry name" value="Winged helix-like DNA-binding domain superfamily/Winged helix DNA-binding domain"/>
    <property type="match status" value="1"/>
</dbReference>
<dbReference type="InterPro" id="IPR013324">
    <property type="entry name" value="RNA_pol_sigma_r3/r4-like"/>
</dbReference>
<evidence type="ECO:0000313" key="2">
    <source>
        <dbReference type="Proteomes" id="UP001597145"/>
    </source>
</evidence>
<organism evidence="1 2">
    <name type="scientific">Pseudonocardia aurantiaca</name>
    <dbReference type="NCBI Taxonomy" id="75290"/>
    <lineage>
        <taxon>Bacteria</taxon>
        <taxon>Bacillati</taxon>
        <taxon>Actinomycetota</taxon>
        <taxon>Actinomycetes</taxon>
        <taxon>Pseudonocardiales</taxon>
        <taxon>Pseudonocardiaceae</taxon>
        <taxon>Pseudonocardia</taxon>
    </lineage>
</organism>
<dbReference type="InterPro" id="IPR036388">
    <property type="entry name" value="WH-like_DNA-bd_sf"/>
</dbReference>
<name>A0ABW4FIN0_9PSEU</name>